<dbReference type="AlphaFoldDB" id="A0A4D9D3D5"/>
<evidence type="ECO:0000313" key="1">
    <source>
        <dbReference type="EMBL" id="TFJ83099.1"/>
    </source>
</evidence>
<accession>A0A4D9D3D5</accession>
<dbReference type="PANTHER" id="PTHR31362:SF0">
    <property type="entry name" value="EXOSTOSIN DOMAIN-CONTAINING PROTEIN-RELATED"/>
    <property type="match status" value="1"/>
</dbReference>
<protein>
    <submittedName>
        <fullName evidence="1">Uncharacterized protein</fullName>
    </submittedName>
</protein>
<sequence length="621" mass="69304">MHHGAEMIYDTDDDNILKVDSEGNPFIPDSSLGELASSKDVVRPGQSHVYNPYPSFDSVPVKDGSPAFVWSRGFPVNLTTGASTWNVSRGVEEGTHEGGVITIVQSLADHDPDVDALYRLTSHLPLSFRSGRSARLEVIPPGVMTPFNAQATAFGKAGFWGMLLPITVHGRVSDIWRSYITGMIMWEARQRVAFASPFVTQCRNPHSYLADFDAESDLYERAGVLVSWLLKWRSVSRSLEGMIEEMAVARYEMDFLHDPLDVDLAIAWIEDLRGTGVAMPNTLSQSDRGYLSAYANRTDRALEIIKSDGTCEQASVTEASLWALPPSPTPKARKPVALMVMTKDDMNLLSRFLAYHGDVFGFENIYVFDGSIGPQKAYLDSIAALYPIHVKHSLVDLNGITQELAQWIDEIKDGYEWIFKVDTDDFLVGKGGGDDGPALTNPALLLPASNAWNATLRVDHMYIAAPVTSGSPTESERFSSVQAGKFKQFYSGEKFKAGHFNLGIHAPSLLPVAQGIAVVHYHSRSFEDNVRLATQTLWGHGYVKATDSKEEMIENLKKLDERPSCHRNSCHKMLIVLDALTKYEETQQKFYEHFKVWPTKLVGFREHLRKIFAKYPYIVID</sequence>
<evidence type="ECO:0000313" key="2">
    <source>
        <dbReference type="Proteomes" id="UP000355283"/>
    </source>
</evidence>
<name>A0A4D9D3D5_9STRA</name>
<reference evidence="1 2" key="1">
    <citation type="submission" date="2019-01" db="EMBL/GenBank/DDBJ databases">
        <title>Nuclear Genome Assembly of the Microalgal Biofuel strain Nannochloropsis salina CCMP1776.</title>
        <authorList>
            <person name="Hovde B."/>
        </authorList>
    </citation>
    <scope>NUCLEOTIDE SEQUENCE [LARGE SCALE GENOMIC DNA]</scope>
    <source>
        <strain evidence="1 2">CCMP1776</strain>
    </source>
</reference>
<dbReference type="Pfam" id="PF03385">
    <property type="entry name" value="STELLO"/>
    <property type="match status" value="1"/>
</dbReference>
<organism evidence="1 2">
    <name type="scientific">Nannochloropsis salina CCMP1776</name>
    <dbReference type="NCBI Taxonomy" id="1027361"/>
    <lineage>
        <taxon>Eukaryota</taxon>
        <taxon>Sar</taxon>
        <taxon>Stramenopiles</taxon>
        <taxon>Ochrophyta</taxon>
        <taxon>Eustigmatophyceae</taxon>
        <taxon>Eustigmatales</taxon>
        <taxon>Monodopsidaceae</taxon>
        <taxon>Microchloropsis</taxon>
        <taxon>Microchloropsis salina</taxon>
    </lineage>
</organism>
<proteinExistence type="predicted"/>
<dbReference type="InterPro" id="IPR005049">
    <property type="entry name" value="STL-like"/>
</dbReference>
<comment type="caution">
    <text evidence="1">The sequence shown here is derived from an EMBL/GenBank/DDBJ whole genome shotgun (WGS) entry which is preliminary data.</text>
</comment>
<dbReference type="Proteomes" id="UP000355283">
    <property type="component" value="Unassembled WGS sequence"/>
</dbReference>
<dbReference type="EMBL" id="SDOX01000071">
    <property type="protein sequence ID" value="TFJ83099.1"/>
    <property type="molecule type" value="Genomic_DNA"/>
</dbReference>
<gene>
    <name evidence="1" type="ORF">NSK_005621</name>
</gene>
<keyword evidence="2" id="KW-1185">Reference proteome</keyword>
<dbReference type="OrthoDB" id="6083607at2759"/>
<dbReference type="PANTHER" id="PTHR31362">
    <property type="entry name" value="GLYCOSYLTRANSFERASE STELLO1-RELATED"/>
    <property type="match status" value="1"/>
</dbReference>